<dbReference type="Pfam" id="PF04750">
    <property type="entry name" value="Far-17a_AIG1"/>
    <property type="match status" value="1"/>
</dbReference>
<gene>
    <name evidence="6" type="ORF">SLOPH_1866</name>
</gene>
<dbReference type="EMBL" id="ATCN01000185">
    <property type="protein sequence ID" value="EPR79602.1"/>
    <property type="molecule type" value="Genomic_DNA"/>
</dbReference>
<evidence type="ECO:0000313" key="7">
    <source>
        <dbReference type="Proteomes" id="UP000014978"/>
    </source>
</evidence>
<proteinExistence type="predicted"/>
<feature type="transmembrane region" description="Helical" evidence="5">
    <location>
        <begin position="173"/>
        <end position="192"/>
    </location>
</feature>
<dbReference type="OMA" id="WHIDKSL"/>
<keyword evidence="7" id="KW-1185">Reference proteome</keyword>
<dbReference type="AlphaFoldDB" id="S7WCT0"/>
<comment type="subcellular location">
    <subcellularLocation>
        <location evidence="1">Endomembrane system</location>
        <topology evidence="1">Multi-pass membrane protein</topology>
    </subcellularLocation>
</comment>
<evidence type="ECO:0008006" key="8">
    <source>
        <dbReference type="Google" id="ProtNLM"/>
    </source>
</evidence>
<evidence type="ECO:0000256" key="3">
    <source>
        <dbReference type="ARBA" id="ARBA00022989"/>
    </source>
</evidence>
<keyword evidence="4 5" id="KW-0472">Membrane</keyword>
<reference evidence="7" key="1">
    <citation type="journal article" date="2013" name="PLoS Genet.">
        <title>The genome of Spraguea lophii and the basis of host-microsporidian interactions.</title>
        <authorList>
            <person name="Campbell S.E."/>
            <person name="Williams T.A."/>
            <person name="Yousuf A."/>
            <person name="Soanes D.M."/>
            <person name="Paszkiewicz K.H."/>
            <person name="Williams B.A.P."/>
        </authorList>
    </citation>
    <scope>NUCLEOTIDE SEQUENCE [LARGE SCALE GENOMIC DNA]</scope>
    <source>
        <strain evidence="7">42_110</strain>
    </source>
</reference>
<dbReference type="GO" id="GO:0016020">
    <property type="term" value="C:membrane"/>
    <property type="evidence" value="ECO:0007669"/>
    <property type="project" value="InterPro"/>
</dbReference>
<feature type="transmembrane region" description="Helical" evidence="5">
    <location>
        <begin position="21"/>
        <end position="38"/>
    </location>
</feature>
<comment type="caution">
    <text evidence="6">The sequence shown here is derived from an EMBL/GenBank/DDBJ whole genome shotgun (WGS) entry which is preliminary data.</text>
</comment>
<dbReference type="PANTHER" id="PTHR10989">
    <property type="entry name" value="ANDROGEN-INDUCED PROTEIN 1-RELATED"/>
    <property type="match status" value="1"/>
</dbReference>
<dbReference type="VEuPathDB" id="MicrosporidiaDB:SLOPH_1866"/>
<keyword evidence="3 5" id="KW-1133">Transmembrane helix</keyword>
<dbReference type="PANTHER" id="PTHR10989:SF16">
    <property type="entry name" value="AT02829P-RELATED"/>
    <property type="match status" value="1"/>
</dbReference>
<feature type="transmembrane region" description="Helical" evidence="5">
    <location>
        <begin position="103"/>
        <end position="122"/>
    </location>
</feature>
<evidence type="ECO:0000313" key="6">
    <source>
        <dbReference type="EMBL" id="EPR79602.1"/>
    </source>
</evidence>
<dbReference type="GO" id="GO:0012505">
    <property type="term" value="C:endomembrane system"/>
    <property type="evidence" value="ECO:0007669"/>
    <property type="project" value="UniProtKB-SubCell"/>
</dbReference>
<evidence type="ECO:0000256" key="1">
    <source>
        <dbReference type="ARBA" id="ARBA00004127"/>
    </source>
</evidence>
<accession>S7WCT0</accession>
<protein>
    <recommendedName>
        <fullName evidence="8">FAR-17a/AIG1-like protein</fullName>
    </recommendedName>
</protein>
<feature type="transmembrane region" description="Helical" evidence="5">
    <location>
        <begin position="58"/>
        <end position="82"/>
    </location>
</feature>
<feature type="transmembrane region" description="Helical" evidence="5">
    <location>
        <begin position="212"/>
        <end position="238"/>
    </location>
</feature>
<organism evidence="6 7">
    <name type="scientific">Spraguea lophii (strain 42_110)</name>
    <name type="common">Microsporidian parasite</name>
    <dbReference type="NCBI Taxonomy" id="1358809"/>
    <lineage>
        <taxon>Eukaryota</taxon>
        <taxon>Fungi</taxon>
        <taxon>Fungi incertae sedis</taxon>
        <taxon>Microsporidia</taxon>
        <taxon>Spragueidae</taxon>
        <taxon>Spraguea</taxon>
    </lineage>
</organism>
<dbReference type="OrthoDB" id="2190919at2759"/>
<dbReference type="InParanoid" id="S7WCT0"/>
<name>S7WCT0_SPRLO</name>
<evidence type="ECO:0000256" key="5">
    <source>
        <dbReference type="SAM" id="Phobius"/>
    </source>
</evidence>
<dbReference type="HOGENOM" id="CLU_103036_0_0_1"/>
<dbReference type="Proteomes" id="UP000014978">
    <property type="component" value="Unassembled WGS sequence"/>
</dbReference>
<feature type="transmembrane region" description="Helical" evidence="5">
    <location>
        <begin position="142"/>
        <end position="161"/>
    </location>
</feature>
<keyword evidence="2 5" id="KW-0812">Transmembrane</keyword>
<evidence type="ECO:0000256" key="2">
    <source>
        <dbReference type="ARBA" id="ARBA00022692"/>
    </source>
</evidence>
<sequence>MHNISDFSSSLKTAGFNLIRIIFLIALIYGSSTLYMTKEVKELYNNQFGNRHIYLTNISLYLTITTMLLGITVSILQTKIIIDFMHKIDRRIKKKTFNKIYTTALFTTLCLEILVTLLYWPLRIFKPTLLSARQDPEYQTPIFPNHCIHTIPLISMIYECFTRKIIYSRCTRISTIISTGIFSIFYYTWGYISSIYNKQWPYPLLTNMNGILRMIFIHSVCIIGLVLGYGVVNTIIWIKNRFKIEHK</sequence>
<dbReference type="InterPro" id="IPR006838">
    <property type="entry name" value="ADTRP_AIG1"/>
</dbReference>
<evidence type="ECO:0000256" key="4">
    <source>
        <dbReference type="ARBA" id="ARBA00023136"/>
    </source>
</evidence>